<dbReference type="RefSeq" id="XP_033387417.1">
    <property type="nucleotide sequence ID" value="XM_033531671.1"/>
</dbReference>
<accession>A0A6A5Y0L5</accession>
<dbReference type="PANTHER" id="PTHR10545">
    <property type="entry name" value="DIAMINE N-ACETYLTRANSFERASE"/>
    <property type="match status" value="1"/>
</dbReference>
<dbReference type="InterPro" id="IPR000182">
    <property type="entry name" value="GNAT_dom"/>
</dbReference>
<reference evidence="5" key="1">
    <citation type="journal article" date="2020" name="Stud. Mycol.">
        <title>101 Dothideomycetes genomes: a test case for predicting lifestyles and emergence of pathogens.</title>
        <authorList>
            <person name="Haridas S."/>
            <person name="Albert R."/>
            <person name="Binder M."/>
            <person name="Bloem J."/>
            <person name="Labutti K."/>
            <person name="Salamov A."/>
            <person name="Andreopoulos B."/>
            <person name="Baker S."/>
            <person name="Barry K."/>
            <person name="Bills G."/>
            <person name="Bluhm B."/>
            <person name="Cannon C."/>
            <person name="Castanera R."/>
            <person name="Culley D."/>
            <person name="Daum C."/>
            <person name="Ezra D."/>
            <person name="Gonzalez J."/>
            <person name="Henrissat B."/>
            <person name="Kuo A."/>
            <person name="Liang C."/>
            <person name="Lipzen A."/>
            <person name="Lutzoni F."/>
            <person name="Magnuson J."/>
            <person name="Mondo S."/>
            <person name="Nolan M."/>
            <person name="Ohm R."/>
            <person name="Pangilinan J."/>
            <person name="Park H.-J."/>
            <person name="Ramirez L."/>
            <person name="Alfaro M."/>
            <person name="Sun H."/>
            <person name="Tritt A."/>
            <person name="Yoshinaga Y."/>
            <person name="Zwiers L.-H."/>
            <person name="Turgeon B."/>
            <person name="Goodwin S."/>
            <person name="Spatafora J."/>
            <person name="Crous P."/>
            <person name="Grigoriev I."/>
        </authorList>
    </citation>
    <scope>NUCLEOTIDE SEQUENCE</scope>
    <source>
        <strain evidence="5">CBS 175.79</strain>
    </source>
</reference>
<dbReference type="AlphaFoldDB" id="A0A6A5Y0L5"/>
<evidence type="ECO:0000259" key="4">
    <source>
        <dbReference type="PROSITE" id="PS51186"/>
    </source>
</evidence>
<evidence type="ECO:0000256" key="1">
    <source>
        <dbReference type="ARBA" id="ARBA00008694"/>
    </source>
</evidence>
<dbReference type="Gene3D" id="3.40.630.30">
    <property type="match status" value="1"/>
</dbReference>
<evidence type="ECO:0000256" key="2">
    <source>
        <dbReference type="ARBA" id="ARBA00022679"/>
    </source>
</evidence>
<evidence type="ECO:0000256" key="3">
    <source>
        <dbReference type="ARBA" id="ARBA00023315"/>
    </source>
</evidence>
<dbReference type="SUPFAM" id="SSF55729">
    <property type="entry name" value="Acyl-CoA N-acyltransferases (Nat)"/>
    <property type="match status" value="1"/>
</dbReference>
<organism evidence="5 6">
    <name type="scientific">Aaosphaeria arxii CBS 175.79</name>
    <dbReference type="NCBI Taxonomy" id="1450172"/>
    <lineage>
        <taxon>Eukaryota</taxon>
        <taxon>Fungi</taxon>
        <taxon>Dikarya</taxon>
        <taxon>Ascomycota</taxon>
        <taxon>Pezizomycotina</taxon>
        <taxon>Dothideomycetes</taxon>
        <taxon>Pleosporomycetidae</taxon>
        <taxon>Pleosporales</taxon>
        <taxon>Pleosporales incertae sedis</taxon>
        <taxon>Aaosphaeria</taxon>
    </lineage>
</organism>
<dbReference type="FunFam" id="3.40.630.30:FF:000064">
    <property type="entry name" value="GNAT family acetyltransferase"/>
    <property type="match status" value="1"/>
</dbReference>
<dbReference type="EMBL" id="ML978067">
    <property type="protein sequence ID" value="KAF2019078.1"/>
    <property type="molecule type" value="Genomic_DNA"/>
</dbReference>
<keyword evidence="6" id="KW-1185">Reference proteome</keyword>
<dbReference type="InterPro" id="IPR016181">
    <property type="entry name" value="Acyl_CoA_acyltransferase"/>
</dbReference>
<dbReference type="PANTHER" id="PTHR10545:SF29">
    <property type="entry name" value="GH14572P-RELATED"/>
    <property type="match status" value="1"/>
</dbReference>
<protein>
    <submittedName>
        <fullName evidence="5">Acyl-CoA N-acyltransferase</fullName>
    </submittedName>
</protein>
<keyword evidence="2 5" id="KW-0808">Transferase</keyword>
<dbReference type="GO" id="GO:0008080">
    <property type="term" value="F:N-acetyltransferase activity"/>
    <property type="evidence" value="ECO:0007669"/>
    <property type="project" value="UniProtKB-ARBA"/>
</dbReference>
<comment type="similarity">
    <text evidence="1">Belongs to the acetyltransferase family.</text>
</comment>
<dbReference type="Proteomes" id="UP000799778">
    <property type="component" value="Unassembled WGS sequence"/>
</dbReference>
<evidence type="ECO:0000313" key="5">
    <source>
        <dbReference type="EMBL" id="KAF2019078.1"/>
    </source>
</evidence>
<dbReference type="Pfam" id="PF00583">
    <property type="entry name" value="Acetyltransf_1"/>
    <property type="match status" value="1"/>
</dbReference>
<keyword evidence="3 5" id="KW-0012">Acyltransferase</keyword>
<proteinExistence type="inferred from homology"/>
<feature type="domain" description="N-acetyltransferase" evidence="4">
    <location>
        <begin position="5"/>
        <end position="169"/>
    </location>
</feature>
<gene>
    <name evidence="5" type="ORF">BU24DRAFT_458787</name>
</gene>
<dbReference type="OrthoDB" id="7305308at2759"/>
<name>A0A6A5Y0L5_9PLEO</name>
<sequence length="172" mass="19114">MSLSPLVRHARSQDVPLILSFIRAAAEEQAPEAEIGATEQALSDTLHLQDVTDSKASRIAWPLLIYSPDDVPAGLLIYFFNYSTWSAAPGVCLEELYVVPKYRRDGYARLLVEAMASAAEEAGCVKMDWVCLMNNEKALRFYDKLGAKRMEDWAVLKVDKATISRLSGKDSV</sequence>
<evidence type="ECO:0000313" key="6">
    <source>
        <dbReference type="Proteomes" id="UP000799778"/>
    </source>
</evidence>
<dbReference type="GeneID" id="54289068"/>
<dbReference type="PROSITE" id="PS51186">
    <property type="entry name" value="GNAT"/>
    <property type="match status" value="1"/>
</dbReference>
<dbReference type="InterPro" id="IPR051016">
    <property type="entry name" value="Diverse_Substrate_AcTransf"/>
</dbReference>